<evidence type="ECO:0000313" key="8">
    <source>
        <dbReference type="Proteomes" id="UP001165369"/>
    </source>
</evidence>
<dbReference type="PANTHER" id="PTHR10314">
    <property type="entry name" value="CYSTATHIONINE BETA-SYNTHASE"/>
    <property type="match status" value="1"/>
</dbReference>
<evidence type="ECO:0000256" key="1">
    <source>
        <dbReference type="ARBA" id="ARBA00001933"/>
    </source>
</evidence>
<dbReference type="PROSITE" id="PS00901">
    <property type="entry name" value="CYS_SYNTHASE"/>
    <property type="match status" value="1"/>
</dbReference>
<comment type="cofactor">
    <cofactor evidence="1">
        <name>pyridoxal 5'-phosphate</name>
        <dbReference type="ChEBI" id="CHEBI:597326"/>
    </cofactor>
</comment>
<keyword evidence="4" id="KW-0663">Pyridoxal phosphate</keyword>
<comment type="pathway">
    <text evidence="2">Amino-acid biosynthesis; L-cysteine biosynthesis; L-cysteine from L-serine: step 2/2.</text>
</comment>
<dbReference type="InterPro" id="IPR001216">
    <property type="entry name" value="P-phosphate_BS"/>
</dbReference>
<organism evidence="7 8">
    <name type="scientific">Halomonas gemina</name>
    <dbReference type="NCBI Taxonomy" id="2945105"/>
    <lineage>
        <taxon>Bacteria</taxon>
        <taxon>Pseudomonadati</taxon>
        <taxon>Pseudomonadota</taxon>
        <taxon>Gammaproteobacteria</taxon>
        <taxon>Oceanospirillales</taxon>
        <taxon>Halomonadaceae</taxon>
        <taxon>Halomonas</taxon>
    </lineage>
</organism>
<evidence type="ECO:0000256" key="4">
    <source>
        <dbReference type="ARBA" id="ARBA00022898"/>
    </source>
</evidence>
<comment type="caution">
    <text evidence="7">The sequence shown here is derived from an EMBL/GenBank/DDBJ whole genome shotgun (WGS) entry which is preliminary data.</text>
</comment>
<evidence type="ECO:0000256" key="3">
    <source>
        <dbReference type="ARBA" id="ARBA00012681"/>
    </source>
</evidence>
<dbReference type="SUPFAM" id="SSF53686">
    <property type="entry name" value="Tryptophan synthase beta subunit-like PLP-dependent enzymes"/>
    <property type="match status" value="1"/>
</dbReference>
<sequence length="85" mass="9037">MQPLANAMALIGNTPKVRVATLDTGPCEPYLKLESMNPTGSIKDRIGLSMIEAAETRKRLVIEAVEDLIADLDQALGGDGEGQVD</sequence>
<dbReference type="InterPro" id="IPR050214">
    <property type="entry name" value="Cys_Synth/Cystath_Beta-Synth"/>
</dbReference>
<gene>
    <name evidence="7" type="ORF">M8009_09695</name>
</gene>
<evidence type="ECO:0000259" key="6">
    <source>
        <dbReference type="Pfam" id="PF00291"/>
    </source>
</evidence>
<protein>
    <recommendedName>
        <fullName evidence="3">cysteine synthase</fullName>
        <ecNumber evidence="3">2.5.1.47</ecNumber>
    </recommendedName>
</protein>
<dbReference type="Pfam" id="PF00291">
    <property type="entry name" value="PALP"/>
    <property type="match status" value="1"/>
</dbReference>
<dbReference type="InterPro" id="IPR036052">
    <property type="entry name" value="TrpB-like_PALP_sf"/>
</dbReference>
<evidence type="ECO:0000256" key="2">
    <source>
        <dbReference type="ARBA" id="ARBA00004962"/>
    </source>
</evidence>
<accession>A0ABT0T0Y4</accession>
<feature type="domain" description="Tryptophan synthase beta chain-like PALP" evidence="6">
    <location>
        <begin position="10"/>
        <end position="64"/>
    </location>
</feature>
<dbReference type="EMBL" id="JAMJPK010000004">
    <property type="protein sequence ID" value="MCL7940570.1"/>
    <property type="molecule type" value="Genomic_DNA"/>
</dbReference>
<evidence type="ECO:0000256" key="5">
    <source>
        <dbReference type="ARBA" id="ARBA00047931"/>
    </source>
</evidence>
<name>A0ABT0T0Y4_9GAMM</name>
<comment type="catalytic activity">
    <reaction evidence="5">
        <text>O-acetyl-L-serine + hydrogen sulfide = L-cysteine + acetate</text>
        <dbReference type="Rhea" id="RHEA:14829"/>
        <dbReference type="ChEBI" id="CHEBI:29919"/>
        <dbReference type="ChEBI" id="CHEBI:30089"/>
        <dbReference type="ChEBI" id="CHEBI:35235"/>
        <dbReference type="ChEBI" id="CHEBI:58340"/>
        <dbReference type="EC" id="2.5.1.47"/>
    </reaction>
</comment>
<dbReference type="Proteomes" id="UP001165369">
    <property type="component" value="Unassembled WGS sequence"/>
</dbReference>
<dbReference type="InterPro" id="IPR001926">
    <property type="entry name" value="TrpB-like_PALP"/>
</dbReference>
<keyword evidence="8" id="KW-1185">Reference proteome</keyword>
<evidence type="ECO:0000313" key="7">
    <source>
        <dbReference type="EMBL" id="MCL7940570.1"/>
    </source>
</evidence>
<dbReference type="EC" id="2.5.1.47" evidence="3"/>
<reference evidence="7" key="1">
    <citation type="submission" date="2022-05" db="EMBL/GenBank/DDBJ databases">
        <title>Halomonas geminus sp. nov. and Halomonas llamarensis sp. nov. isolated from high-altitude salars of the Atacama Desert.</title>
        <authorList>
            <person name="Hintersatz C."/>
            <person name="Rojas L.A."/>
            <person name="Wei T.-S."/>
            <person name="Kutschke S."/>
            <person name="Lehmann F."/>
            <person name="Jain R."/>
            <person name="Pollmann K."/>
        </authorList>
    </citation>
    <scope>NUCLEOTIDE SEQUENCE</scope>
    <source>
        <strain evidence="7">ATCH28</strain>
    </source>
</reference>
<dbReference type="Gene3D" id="3.40.50.1100">
    <property type="match status" value="2"/>
</dbReference>
<proteinExistence type="predicted"/>
<dbReference type="RefSeq" id="WP_250060640.1">
    <property type="nucleotide sequence ID" value="NZ_JAMJPK010000004.1"/>
</dbReference>